<accession>A0A2A6BUY5</accession>
<evidence type="ECO:0000256" key="1">
    <source>
        <dbReference type="SAM" id="MobiDB-lite"/>
    </source>
</evidence>
<name>A0A2A6BUY5_PRIPA</name>
<dbReference type="Gene3D" id="1.10.510.10">
    <property type="entry name" value="Transferase(Phosphotransferase) domain 1"/>
    <property type="match status" value="1"/>
</dbReference>
<feature type="region of interest" description="Disordered" evidence="1">
    <location>
        <begin position="454"/>
        <end position="520"/>
    </location>
</feature>
<dbReference type="GO" id="GO:0005524">
    <property type="term" value="F:ATP binding"/>
    <property type="evidence" value="ECO:0007669"/>
    <property type="project" value="UniProtKB-UniRule"/>
</dbReference>
<dbReference type="GO" id="GO:0005737">
    <property type="term" value="C:cytoplasm"/>
    <property type="evidence" value="ECO:0000318"/>
    <property type="project" value="GO_Central"/>
</dbReference>
<dbReference type="PANTHER" id="PTHR11909">
    <property type="entry name" value="CASEIN KINASE-RELATED"/>
    <property type="match status" value="1"/>
</dbReference>
<accession>A0A8R1YAT4</accession>
<proteinExistence type="predicted"/>
<evidence type="ECO:0000313" key="4">
    <source>
        <dbReference type="Proteomes" id="UP000005239"/>
    </source>
</evidence>
<dbReference type="AlphaFoldDB" id="A0A2A6BUY5"/>
<dbReference type="InterPro" id="IPR000719">
    <property type="entry name" value="Prot_kinase_dom"/>
</dbReference>
<evidence type="ECO:0000313" key="3">
    <source>
        <dbReference type="EnsemblMetazoa" id="PPA05161.1"/>
    </source>
</evidence>
<dbReference type="InterPro" id="IPR017441">
    <property type="entry name" value="Protein_kinase_ATP_BS"/>
</dbReference>
<dbReference type="EnsemblMetazoa" id="PPA05161.1">
    <property type="protein sequence ID" value="PPA05161.1"/>
    <property type="gene ID" value="WBGene00094715"/>
</dbReference>
<dbReference type="Proteomes" id="UP000005239">
    <property type="component" value="Unassembled WGS sequence"/>
</dbReference>
<feature type="signal peptide" evidence="2">
    <location>
        <begin position="1"/>
        <end position="19"/>
    </location>
</feature>
<dbReference type="GO" id="GO:0007165">
    <property type="term" value="P:signal transduction"/>
    <property type="evidence" value="ECO:0000318"/>
    <property type="project" value="GO_Central"/>
</dbReference>
<evidence type="ECO:0000256" key="2">
    <source>
        <dbReference type="SAM" id="SignalP"/>
    </source>
</evidence>
<dbReference type="InterPro" id="IPR011009">
    <property type="entry name" value="Kinase-like_dom_sf"/>
</dbReference>
<gene>
    <name evidence="3" type="primary">WBGene00094715</name>
</gene>
<feature type="compositionally biased region" description="Polar residues" evidence="1">
    <location>
        <begin position="505"/>
        <end position="520"/>
    </location>
</feature>
<dbReference type="GO" id="GO:0005634">
    <property type="term" value="C:nucleus"/>
    <property type="evidence" value="ECO:0000318"/>
    <property type="project" value="GO_Central"/>
</dbReference>
<keyword evidence="2" id="KW-0732">Signal</keyword>
<sequence length="520" mass="57746">MVEASQLVGLLSLISVTSSIILTGTVICDKDGISNTANLNATLIIGTIKDKKLHDNGQHVMMLNYKYWTEYLLRVETTKSWVFQDEVSLQIRIVHNCESGDTPEEPKCIYLNKKSDFNVVRTHIRLGDDGTKSDDTMALDAPVPASGGTDQGTGAKQTTGDEKYTVVKLLGSGGFGDVYLVEDDISKAKYALKTEFYGAVKTLFSRLKIEAHVLDKCTKAPEKARKHFLTLRDKGTTADFKFICMDVVGPSLESVRKKYSDKGEFSKGTALNVSKRTLQSIWDLHSLGFLHRDIKPANFSIGLGPEQETCIFMLDFGIAREFKNPNGTLRKPREGIPFLGTPRFASRACHKKEEQSPKDDVEVWIYMVYDLFDIMNGIPWKGQTDRPAILKMKDEMMTGKKLPTKRCPKQFLQVVTYIGKLEYVDTPDYAWMMSVCDSMAKELKVNTADNAVDWAGKVNGPSKNAGSNEKNDSEKTCSGEEETNGNADKQTGGIFGLFRKKKSATQKTTKGGTSPHDTAK</sequence>
<dbReference type="OrthoDB" id="194358at2759"/>
<organism evidence="3 4">
    <name type="scientific">Pristionchus pacificus</name>
    <name type="common">Parasitic nematode worm</name>
    <dbReference type="NCBI Taxonomy" id="54126"/>
    <lineage>
        <taxon>Eukaryota</taxon>
        <taxon>Metazoa</taxon>
        <taxon>Ecdysozoa</taxon>
        <taxon>Nematoda</taxon>
        <taxon>Chromadorea</taxon>
        <taxon>Rhabditida</taxon>
        <taxon>Rhabditina</taxon>
        <taxon>Diplogasteromorpha</taxon>
        <taxon>Diplogasteroidea</taxon>
        <taxon>Neodiplogasteridae</taxon>
        <taxon>Pristionchus</taxon>
    </lineage>
</organism>
<feature type="chain" id="PRO_5043736119" evidence="2">
    <location>
        <begin position="20"/>
        <end position="520"/>
    </location>
</feature>
<dbReference type="Pfam" id="PF00069">
    <property type="entry name" value="Pkinase"/>
    <property type="match status" value="1"/>
</dbReference>
<dbReference type="PROSITE" id="PS50011">
    <property type="entry name" value="PROTEIN_KINASE_DOM"/>
    <property type="match status" value="1"/>
</dbReference>
<dbReference type="InterPro" id="IPR050235">
    <property type="entry name" value="CK1_Ser-Thr_kinase"/>
</dbReference>
<protein>
    <submittedName>
        <fullName evidence="3">Protein kinase domain-containing protein</fullName>
    </submittedName>
</protein>
<feature type="compositionally biased region" description="Basic and acidic residues" evidence="1">
    <location>
        <begin position="469"/>
        <end position="478"/>
    </location>
</feature>
<reference evidence="3" key="2">
    <citation type="submission" date="2022-06" db="UniProtKB">
        <authorList>
            <consortium name="EnsemblMetazoa"/>
        </authorList>
    </citation>
    <scope>IDENTIFICATION</scope>
    <source>
        <strain evidence="3">PS312</strain>
    </source>
</reference>
<keyword evidence="4" id="KW-1185">Reference proteome</keyword>
<reference evidence="4" key="1">
    <citation type="journal article" date="2008" name="Nat. Genet.">
        <title>The Pristionchus pacificus genome provides a unique perspective on nematode lifestyle and parasitism.</title>
        <authorList>
            <person name="Dieterich C."/>
            <person name="Clifton S.W."/>
            <person name="Schuster L.N."/>
            <person name="Chinwalla A."/>
            <person name="Delehaunty K."/>
            <person name="Dinkelacker I."/>
            <person name="Fulton L."/>
            <person name="Fulton R."/>
            <person name="Godfrey J."/>
            <person name="Minx P."/>
            <person name="Mitreva M."/>
            <person name="Roeseler W."/>
            <person name="Tian H."/>
            <person name="Witte H."/>
            <person name="Yang S.P."/>
            <person name="Wilson R.K."/>
            <person name="Sommer R.J."/>
        </authorList>
    </citation>
    <scope>NUCLEOTIDE SEQUENCE [LARGE SCALE GENOMIC DNA]</scope>
    <source>
        <strain evidence="4">PS312</strain>
    </source>
</reference>
<dbReference type="PROSITE" id="PS00107">
    <property type="entry name" value="PROTEIN_KINASE_ATP"/>
    <property type="match status" value="1"/>
</dbReference>
<dbReference type="GO" id="GO:0004674">
    <property type="term" value="F:protein serine/threonine kinase activity"/>
    <property type="evidence" value="ECO:0000318"/>
    <property type="project" value="GO_Central"/>
</dbReference>
<dbReference type="SUPFAM" id="SSF56112">
    <property type="entry name" value="Protein kinase-like (PK-like)"/>
    <property type="match status" value="1"/>
</dbReference>
<dbReference type="SMART" id="SM00220">
    <property type="entry name" value="S_TKc"/>
    <property type="match status" value="1"/>
</dbReference>